<evidence type="ECO:0000313" key="2">
    <source>
        <dbReference type="Proteomes" id="UP001060170"/>
    </source>
</evidence>
<evidence type="ECO:0000313" key="1">
    <source>
        <dbReference type="EMBL" id="KAI7954652.1"/>
    </source>
</evidence>
<protein>
    <submittedName>
        <fullName evidence="1">Uncharacterized protein</fullName>
    </submittedName>
</protein>
<sequence>MRPSYMATYLLMCLMRTIPLSANTPLDVQRRLEMPALPVLGSAFEGGTYDYIVVGAGTAGMTIAARLSEDPNIRVAVVEAGVDYALLPTNKPLVDTPGADTIGCGSKQYDAINDAVDWRFDTTPQAGANNRTVRYARGKTIGGSSARNFMIYQRPSKGSLDQWAELTGDHQWTFENRFADYQKSVSFTAPKHDLRQELPSAQYDDRFYTQANGPVQLSYPNMAQPFSKYMQLSLNEKGIPTCRDFNGGTLSGVQYATTTIDPETGHRSTSRAFFSAARSRSNLVVYTTAMAKEILFDESTPPQAQGIEFLYTLTGLSDKLIAKKEVIVSAGAFQSPQLLMVSGIGPKEQLVAHSIPIRVESPNVGRGMQDHIFFGPTYPVHTIETLTRIAAHPDHLTAQFLNFTLRQQGPLTNNVADMISFETFDDSKLKRLNSPSLSAYPSDWPHVEYLSAAGVNRSSVIVVGDFANLLTTNALAGAATGKEFVTILAALVAPQSRGTVKLASNDASVPPLIDPGWLTDPVDQRIAVEGFKRTREFFSAQAMQPILDGPEYLPGPSVNSDDEILDWIRNNLMTVWHAACTCSMRTREQGGVLDSHFKVYGAKNLRVVDASAFPSLPPGHPQSTVYMIAERAAALIKQEYS</sequence>
<accession>A0ACC0ELB1</accession>
<organism evidence="1 2">
    <name type="scientific">Puccinia striiformis f. sp. tritici</name>
    <dbReference type="NCBI Taxonomy" id="168172"/>
    <lineage>
        <taxon>Eukaryota</taxon>
        <taxon>Fungi</taxon>
        <taxon>Dikarya</taxon>
        <taxon>Basidiomycota</taxon>
        <taxon>Pucciniomycotina</taxon>
        <taxon>Pucciniomycetes</taxon>
        <taxon>Pucciniales</taxon>
        <taxon>Pucciniaceae</taxon>
        <taxon>Puccinia</taxon>
    </lineage>
</organism>
<reference evidence="2" key="2">
    <citation type="journal article" date="2018" name="Mol. Plant Microbe Interact.">
        <title>Genome sequence resources for the wheat stripe rust pathogen (Puccinia striiformis f. sp. tritici) and the barley stripe rust pathogen (Puccinia striiformis f. sp. hordei).</title>
        <authorList>
            <person name="Xia C."/>
            <person name="Wang M."/>
            <person name="Yin C."/>
            <person name="Cornejo O.E."/>
            <person name="Hulbert S.H."/>
            <person name="Chen X."/>
        </authorList>
    </citation>
    <scope>NUCLEOTIDE SEQUENCE [LARGE SCALE GENOMIC DNA]</scope>
    <source>
        <strain evidence="2">93-210</strain>
    </source>
</reference>
<dbReference type="EMBL" id="CM045869">
    <property type="protein sequence ID" value="KAI7954652.1"/>
    <property type="molecule type" value="Genomic_DNA"/>
</dbReference>
<keyword evidence="2" id="KW-1185">Reference proteome</keyword>
<dbReference type="Proteomes" id="UP001060170">
    <property type="component" value="Chromosome 5"/>
</dbReference>
<reference evidence="2" key="1">
    <citation type="journal article" date="2018" name="BMC Genomics">
        <title>Genomic insights into host adaptation between the wheat stripe rust pathogen (Puccinia striiformis f. sp. tritici) and the barley stripe rust pathogen (Puccinia striiformis f. sp. hordei).</title>
        <authorList>
            <person name="Xia C."/>
            <person name="Wang M."/>
            <person name="Yin C."/>
            <person name="Cornejo O.E."/>
            <person name="Hulbert S.H."/>
            <person name="Chen X."/>
        </authorList>
    </citation>
    <scope>NUCLEOTIDE SEQUENCE [LARGE SCALE GENOMIC DNA]</scope>
    <source>
        <strain evidence="2">93-210</strain>
    </source>
</reference>
<gene>
    <name evidence="1" type="ORF">MJO28_005052</name>
</gene>
<proteinExistence type="predicted"/>
<reference evidence="1 2" key="3">
    <citation type="journal article" date="2022" name="Microbiol. Spectr.">
        <title>Folding features and dynamics of 3D genome architecture in plant fungal pathogens.</title>
        <authorList>
            <person name="Xia C."/>
        </authorList>
    </citation>
    <scope>NUCLEOTIDE SEQUENCE [LARGE SCALE GENOMIC DNA]</scope>
    <source>
        <strain evidence="1 2">93-210</strain>
    </source>
</reference>
<comment type="caution">
    <text evidence="1">The sequence shown here is derived from an EMBL/GenBank/DDBJ whole genome shotgun (WGS) entry which is preliminary data.</text>
</comment>
<name>A0ACC0ELB1_9BASI</name>